<evidence type="ECO:0000256" key="5">
    <source>
        <dbReference type="ARBA" id="ARBA00022723"/>
    </source>
</evidence>
<dbReference type="PANTHER" id="PTHR11351:SF31">
    <property type="entry name" value="DESATURASE 1, ISOFORM A-RELATED"/>
    <property type="match status" value="1"/>
</dbReference>
<evidence type="ECO:0000256" key="3">
    <source>
        <dbReference type="ARBA" id="ARBA00022516"/>
    </source>
</evidence>
<organism evidence="17 18">
    <name type="scientific">Sarcoptes scabiei</name>
    <name type="common">Itch mite</name>
    <name type="synonym">Acarus scabiei</name>
    <dbReference type="NCBI Taxonomy" id="52283"/>
    <lineage>
        <taxon>Eukaryota</taxon>
        <taxon>Metazoa</taxon>
        <taxon>Ecdysozoa</taxon>
        <taxon>Arthropoda</taxon>
        <taxon>Chelicerata</taxon>
        <taxon>Arachnida</taxon>
        <taxon>Acari</taxon>
        <taxon>Acariformes</taxon>
        <taxon>Sarcoptiformes</taxon>
        <taxon>Astigmata</taxon>
        <taxon>Psoroptidia</taxon>
        <taxon>Sarcoptoidea</taxon>
        <taxon>Sarcoptidae</taxon>
        <taxon>Sarcoptinae</taxon>
        <taxon>Sarcoptes</taxon>
    </lineage>
</organism>
<feature type="domain" description="Fatty acid desaturase" evidence="16">
    <location>
        <begin position="81"/>
        <end position="291"/>
    </location>
</feature>
<reference evidence="17 18" key="1">
    <citation type="journal article" date="2015" name="Parasit. Vectors">
        <title>Draft genome of the scabies mite.</title>
        <authorList>
            <person name="Rider S.D.Jr."/>
            <person name="Morgan M.S."/>
            <person name="Arlian L.G."/>
        </authorList>
    </citation>
    <scope>NUCLEOTIDE SEQUENCE [LARGE SCALE GENOMIC DNA]</scope>
    <source>
        <strain evidence="17">Arlian Lab</strain>
    </source>
</reference>
<evidence type="ECO:0000256" key="6">
    <source>
        <dbReference type="ARBA" id="ARBA00022832"/>
    </source>
</evidence>
<dbReference type="VEuPathDB" id="VectorBase:SSCA003420"/>
<proteinExistence type="inferred from homology"/>
<dbReference type="PRINTS" id="PR00075">
    <property type="entry name" value="FACDDSATRASE"/>
</dbReference>
<evidence type="ECO:0000256" key="15">
    <source>
        <dbReference type="SAM" id="Phobius"/>
    </source>
</evidence>
<evidence type="ECO:0000256" key="2">
    <source>
        <dbReference type="ARBA" id="ARBA00009295"/>
    </source>
</evidence>
<dbReference type="OrthoDB" id="10260134at2759"/>
<dbReference type="GO" id="GO:0005789">
    <property type="term" value="C:endoplasmic reticulum membrane"/>
    <property type="evidence" value="ECO:0007669"/>
    <property type="project" value="TreeGrafter"/>
</dbReference>
<evidence type="ECO:0000256" key="10">
    <source>
        <dbReference type="ARBA" id="ARBA00023098"/>
    </source>
</evidence>
<comment type="similarity">
    <text evidence="2 13">Belongs to the fatty acid desaturase type 1 family.</text>
</comment>
<dbReference type="PANTHER" id="PTHR11351">
    <property type="entry name" value="ACYL-COA DESATURASE"/>
    <property type="match status" value="1"/>
</dbReference>
<keyword evidence="10" id="KW-0443">Lipid metabolism</keyword>
<evidence type="ECO:0000256" key="12">
    <source>
        <dbReference type="ARBA" id="ARBA00023160"/>
    </source>
</evidence>
<evidence type="ECO:0000256" key="9">
    <source>
        <dbReference type="ARBA" id="ARBA00023004"/>
    </source>
</evidence>
<dbReference type="GO" id="GO:0006636">
    <property type="term" value="P:unsaturated fatty acid biosynthetic process"/>
    <property type="evidence" value="ECO:0007669"/>
    <property type="project" value="TreeGrafter"/>
</dbReference>
<keyword evidence="12 13" id="KW-0275">Fatty acid biosynthesis</keyword>
<feature type="transmembrane region" description="Helical" evidence="15">
    <location>
        <begin position="722"/>
        <end position="745"/>
    </location>
</feature>
<comment type="cofactor">
    <cofactor evidence="13">
        <name>Fe(2+)</name>
        <dbReference type="ChEBI" id="CHEBI:29033"/>
    </cofactor>
</comment>
<dbReference type="AlphaFoldDB" id="A0A132AB64"/>
<dbReference type="PROSITE" id="PS00476">
    <property type="entry name" value="FATTY_ACID_DESATUR_1"/>
    <property type="match status" value="1"/>
</dbReference>
<keyword evidence="8 13" id="KW-0560">Oxidoreductase</keyword>
<feature type="domain" description="Fatty acid desaturase" evidence="16">
    <location>
        <begin position="453"/>
        <end position="654"/>
    </location>
</feature>
<feature type="transmembrane region" description="Helical" evidence="15">
    <location>
        <begin position="424"/>
        <end position="443"/>
    </location>
</feature>
<evidence type="ECO:0000313" key="17">
    <source>
        <dbReference type="EMBL" id="KPM08163.1"/>
    </source>
</evidence>
<protein>
    <submittedName>
        <fullName evidence="17">Fatty acid desaturase-like protein</fullName>
    </submittedName>
</protein>
<dbReference type="CDD" id="cd03505">
    <property type="entry name" value="Delta9-FADS-like"/>
    <property type="match status" value="2"/>
</dbReference>
<evidence type="ECO:0000256" key="8">
    <source>
        <dbReference type="ARBA" id="ARBA00023002"/>
    </source>
</evidence>
<evidence type="ECO:0000256" key="13">
    <source>
        <dbReference type="RuleBase" id="RU000581"/>
    </source>
</evidence>
<feature type="transmembrane region" description="Helical" evidence="15">
    <location>
        <begin position="486"/>
        <end position="504"/>
    </location>
</feature>
<dbReference type="InterPro" id="IPR005804">
    <property type="entry name" value="FA_desaturase_dom"/>
</dbReference>
<keyword evidence="9" id="KW-0408">Iron</keyword>
<evidence type="ECO:0000256" key="4">
    <source>
        <dbReference type="ARBA" id="ARBA00022692"/>
    </source>
</evidence>
<feature type="transmembrane region" description="Helical" evidence="15">
    <location>
        <begin position="567"/>
        <end position="588"/>
    </location>
</feature>
<dbReference type="Pfam" id="PF00487">
    <property type="entry name" value="FA_desaturase"/>
    <property type="match status" value="2"/>
</dbReference>
<evidence type="ECO:0000256" key="11">
    <source>
        <dbReference type="ARBA" id="ARBA00023136"/>
    </source>
</evidence>
<dbReference type="EMBL" id="JXLN01012231">
    <property type="protein sequence ID" value="KPM08163.1"/>
    <property type="molecule type" value="Genomic_DNA"/>
</dbReference>
<feature type="compositionally biased region" description="Low complexity" evidence="14">
    <location>
        <begin position="12"/>
        <end position="28"/>
    </location>
</feature>
<accession>A0A132AB64</accession>
<dbReference type="GO" id="GO:0004768">
    <property type="term" value="F:stearoyl-CoA 9-desaturase activity"/>
    <property type="evidence" value="ECO:0007669"/>
    <property type="project" value="TreeGrafter"/>
</dbReference>
<keyword evidence="4 13" id="KW-0812">Transmembrane</keyword>
<sequence>MTLESEDHRGESVLSKSNSNSSTSISSLKKQPNQISRITIFGYRPSQIKWTNVIWLLFTHTLAVFAYVYVSLYPVKLFTIPWIVFLGVAGGFGVSIGAHRLWAHRSFKARWPLRAGLVLAETLSMNGGCYSYARDHRCHHKFVDTNGDPKNAKRGFFFAHIGWWMLKKHPDVFRMGKKLNHKDLDDEPLITWQKKLYVPLFILISIVMPTLVPYYVWNEDLIISFFMSAVLRTVVVVHHLFTVNSIAHIWGLRPYNRDIGPTESKLTMYLSLGEGSHNYHHTFPMDYANCEKKWWEVFNPSTLFVDICALLGLAYDLRKPSEKVIQGVVRRIGDQKFYETKLIVHRSLRHRIMHGINDWLIGTIVAGWALYPPILFKLVTGRPLISNAIEIGNIVKDPEAFESSSKSFSKQIVDKISAIKWSNVIIVFLQHLLLLVSVLYFLVNTFRFYTLVWTIAIGFLSGMGLTIGAHRLWAHRSFKATTSLRLLLAVFQSMTLVGSAFAYARDHRTHHKYTDSDLDPKNPSRGLFYAHIGWWFFRKSPKVIEAGKKLDFQDLLDDRVLWLQHRFYPLMFVIFGLTLPTIIPYYGWTEDIATSFLINIFRITLVSHHFFTVNSIAHFFGHRPYDFRIRPTENRLVIYLSLGEGNHNYHHVFPWDYRSCDKKAWESFNPSTLMIDFLESIGMAYDLKIASDTVVQGTIERKGLPNYFDPPRGLMFRILNGILDWILGTATILWPLFCFILIKLVTKQTILYF</sequence>
<comment type="subcellular location">
    <subcellularLocation>
        <location evidence="1">Membrane</location>
        <topology evidence="1">Multi-pass membrane protein</topology>
    </subcellularLocation>
</comment>
<keyword evidence="11 15" id="KW-0472">Membrane</keyword>
<evidence type="ECO:0000256" key="7">
    <source>
        <dbReference type="ARBA" id="ARBA00022989"/>
    </source>
</evidence>
<dbReference type="GO" id="GO:0005506">
    <property type="term" value="F:iron ion binding"/>
    <property type="evidence" value="ECO:0007669"/>
    <property type="project" value="TreeGrafter"/>
</dbReference>
<feature type="transmembrane region" description="Helical" evidence="15">
    <location>
        <begin position="450"/>
        <end position="474"/>
    </location>
</feature>
<evidence type="ECO:0000259" key="16">
    <source>
        <dbReference type="Pfam" id="PF00487"/>
    </source>
</evidence>
<feature type="transmembrane region" description="Helical" evidence="15">
    <location>
        <begin position="196"/>
        <end position="216"/>
    </location>
</feature>
<keyword evidence="3 13" id="KW-0444">Lipid biosynthesis</keyword>
<gene>
    <name evidence="17" type="ORF">QR98_0066770</name>
</gene>
<feature type="region of interest" description="Disordered" evidence="14">
    <location>
        <begin position="1"/>
        <end position="28"/>
    </location>
</feature>
<name>A0A132AB64_SARSC</name>
<feature type="transmembrane region" description="Helical" evidence="15">
    <location>
        <begin position="356"/>
        <end position="374"/>
    </location>
</feature>
<keyword evidence="5" id="KW-0479">Metal-binding</keyword>
<dbReference type="Proteomes" id="UP000616769">
    <property type="component" value="Unassembled WGS sequence"/>
</dbReference>
<evidence type="ECO:0000256" key="1">
    <source>
        <dbReference type="ARBA" id="ARBA00004141"/>
    </source>
</evidence>
<dbReference type="InterPro" id="IPR001522">
    <property type="entry name" value="FADS-1_CS"/>
</dbReference>
<evidence type="ECO:0000256" key="14">
    <source>
        <dbReference type="SAM" id="MobiDB-lite"/>
    </source>
</evidence>
<keyword evidence="6" id="KW-0276">Fatty acid metabolism</keyword>
<feature type="compositionally biased region" description="Basic and acidic residues" evidence="14">
    <location>
        <begin position="1"/>
        <end position="11"/>
    </location>
</feature>
<dbReference type="InterPro" id="IPR015876">
    <property type="entry name" value="Acyl-CoA_DS"/>
</dbReference>
<comment type="domain">
    <text evidence="13">The histidine box domains are involved in binding the catalytic metal ions.</text>
</comment>
<comment type="caution">
    <text evidence="17">The sequence shown here is derived from an EMBL/GenBank/DDBJ whole genome shotgun (WGS) entry which is preliminary data.</text>
</comment>
<keyword evidence="7 15" id="KW-1133">Transmembrane helix</keyword>
<feature type="transmembrane region" description="Helical" evidence="15">
    <location>
        <begin position="53"/>
        <end position="70"/>
    </location>
</feature>
<evidence type="ECO:0000313" key="18">
    <source>
        <dbReference type="Proteomes" id="UP000616769"/>
    </source>
</evidence>
<feature type="transmembrane region" description="Helical" evidence="15">
    <location>
        <begin position="82"/>
        <end position="102"/>
    </location>
</feature>
<feature type="transmembrane region" description="Helical" evidence="15">
    <location>
        <begin position="222"/>
        <end position="243"/>
    </location>
</feature>